<dbReference type="PANTHER" id="PTHR47959:SF13">
    <property type="entry name" value="ATP-DEPENDENT RNA HELICASE RHLE"/>
    <property type="match status" value="1"/>
</dbReference>
<evidence type="ECO:0000256" key="3">
    <source>
        <dbReference type="ARBA" id="ARBA00022741"/>
    </source>
</evidence>
<dbReference type="GO" id="GO:0016787">
    <property type="term" value="F:hydrolase activity"/>
    <property type="evidence" value="ECO:0007669"/>
    <property type="project" value="UniProtKB-KW"/>
</dbReference>
<dbReference type="InterPro" id="IPR050079">
    <property type="entry name" value="DEAD_box_RNA_helicase"/>
</dbReference>
<dbReference type="Gene3D" id="3.40.50.300">
    <property type="entry name" value="P-loop containing nucleotide triphosphate hydrolases"/>
    <property type="match status" value="2"/>
</dbReference>
<comment type="similarity">
    <text evidence="7 11">Belongs to the DEAD box helicase family.</text>
</comment>
<feature type="domain" description="DEAD-box RNA helicase Q" evidence="15">
    <location>
        <begin position="1"/>
        <end position="29"/>
    </location>
</feature>
<dbReference type="GO" id="GO:0005829">
    <property type="term" value="C:cytosol"/>
    <property type="evidence" value="ECO:0007669"/>
    <property type="project" value="TreeGrafter"/>
</dbReference>
<comment type="catalytic activity">
    <reaction evidence="8">
        <text>ATP + H2O = ADP + phosphate + H(+)</text>
        <dbReference type="Rhea" id="RHEA:13065"/>
        <dbReference type="ChEBI" id="CHEBI:15377"/>
        <dbReference type="ChEBI" id="CHEBI:15378"/>
        <dbReference type="ChEBI" id="CHEBI:30616"/>
        <dbReference type="ChEBI" id="CHEBI:43474"/>
        <dbReference type="ChEBI" id="CHEBI:456216"/>
        <dbReference type="EC" id="3.6.4.13"/>
    </reaction>
</comment>
<dbReference type="SUPFAM" id="SSF52540">
    <property type="entry name" value="P-loop containing nucleoside triphosphate hydrolases"/>
    <property type="match status" value="1"/>
</dbReference>
<dbReference type="InterPro" id="IPR000629">
    <property type="entry name" value="RNA-helicase_DEAD-box_CS"/>
</dbReference>
<evidence type="ECO:0000256" key="4">
    <source>
        <dbReference type="ARBA" id="ARBA00022801"/>
    </source>
</evidence>
<feature type="region of interest" description="Disordered" evidence="12">
    <location>
        <begin position="381"/>
        <end position="503"/>
    </location>
</feature>
<evidence type="ECO:0000259" key="14">
    <source>
        <dbReference type="PROSITE" id="PS51194"/>
    </source>
</evidence>
<dbReference type="PROSITE" id="PS51194">
    <property type="entry name" value="HELICASE_CTER"/>
    <property type="match status" value="1"/>
</dbReference>
<dbReference type="InterPro" id="IPR044742">
    <property type="entry name" value="DEAD/DEAH_RhlB"/>
</dbReference>
<dbReference type="InterPro" id="IPR001650">
    <property type="entry name" value="Helicase_C-like"/>
</dbReference>
<evidence type="ECO:0000256" key="8">
    <source>
        <dbReference type="ARBA" id="ARBA00047984"/>
    </source>
</evidence>
<evidence type="ECO:0000256" key="11">
    <source>
        <dbReference type="RuleBase" id="RU000492"/>
    </source>
</evidence>
<feature type="compositionally biased region" description="Basic and acidic residues" evidence="12">
    <location>
        <begin position="459"/>
        <end position="470"/>
    </location>
</feature>
<organism evidence="16 17">
    <name type="scientific">Ferruginivarius sediminum</name>
    <dbReference type="NCBI Taxonomy" id="2661937"/>
    <lineage>
        <taxon>Bacteria</taxon>
        <taxon>Pseudomonadati</taxon>
        <taxon>Pseudomonadota</taxon>
        <taxon>Alphaproteobacteria</taxon>
        <taxon>Rhodospirillales</taxon>
        <taxon>Rhodospirillaceae</taxon>
        <taxon>Ferruginivarius</taxon>
    </lineage>
</organism>
<dbReference type="GO" id="GO:0003676">
    <property type="term" value="F:nucleic acid binding"/>
    <property type="evidence" value="ECO:0007669"/>
    <property type="project" value="InterPro"/>
</dbReference>
<evidence type="ECO:0000259" key="15">
    <source>
        <dbReference type="PROSITE" id="PS51195"/>
    </source>
</evidence>
<evidence type="ECO:0000256" key="5">
    <source>
        <dbReference type="ARBA" id="ARBA00022806"/>
    </source>
</evidence>
<comment type="caution">
    <text evidence="16">The sequence shown here is derived from an EMBL/GenBank/DDBJ whole genome shotgun (WGS) entry which is preliminary data.</text>
</comment>
<dbReference type="InterPro" id="IPR027417">
    <property type="entry name" value="P-loop_NTPase"/>
</dbReference>
<dbReference type="PANTHER" id="PTHR47959">
    <property type="entry name" value="ATP-DEPENDENT RNA HELICASE RHLE-RELATED"/>
    <property type="match status" value="1"/>
</dbReference>
<evidence type="ECO:0000256" key="7">
    <source>
        <dbReference type="ARBA" id="ARBA00038437"/>
    </source>
</evidence>
<evidence type="ECO:0000313" key="16">
    <source>
        <dbReference type="EMBL" id="RDD60755.1"/>
    </source>
</evidence>
<dbReference type="FunFam" id="3.40.50.300:FF:000108">
    <property type="entry name" value="ATP-dependent RNA helicase RhlE"/>
    <property type="match status" value="1"/>
</dbReference>
<name>A0A369T8R6_9PROT</name>
<feature type="short sequence motif" description="Q motif" evidence="10">
    <location>
        <begin position="1"/>
        <end position="29"/>
    </location>
</feature>
<dbReference type="GO" id="GO:0009266">
    <property type="term" value="P:response to temperature stimulus"/>
    <property type="evidence" value="ECO:0007669"/>
    <property type="project" value="UniProtKB-ARBA"/>
</dbReference>
<dbReference type="PROSITE" id="PS00039">
    <property type="entry name" value="DEAD_ATP_HELICASE"/>
    <property type="match status" value="1"/>
</dbReference>
<dbReference type="CDD" id="cd18787">
    <property type="entry name" value="SF2_C_DEAD"/>
    <property type="match status" value="1"/>
</dbReference>
<dbReference type="PROSITE" id="PS51195">
    <property type="entry name" value="Q_MOTIF"/>
    <property type="match status" value="1"/>
</dbReference>
<feature type="compositionally biased region" description="Basic residues" evidence="12">
    <location>
        <begin position="393"/>
        <end position="403"/>
    </location>
</feature>
<dbReference type="EMBL" id="QPMH01000020">
    <property type="protein sequence ID" value="RDD60755.1"/>
    <property type="molecule type" value="Genomic_DNA"/>
</dbReference>
<dbReference type="InterPro" id="IPR014014">
    <property type="entry name" value="RNA_helicase_DEAD_Q_motif"/>
</dbReference>
<evidence type="ECO:0000256" key="12">
    <source>
        <dbReference type="SAM" id="MobiDB-lite"/>
    </source>
</evidence>
<dbReference type="AlphaFoldDB" id="A0A369T8R6"/>
<evidence type="ECO:0000256" key="2">
    <source>
        <dbReference type="ARBA" id="ARBA00022490"/>
    </source>
</evidence>
<sequence>MTFQDLGLSDKLLNALSDAGYSDPTPIQEKAIPYVLMGRDVLGCAQTGTGKTASFTLPMIDILAEGRAKARMPRSLILAPTRELAAQVGESFEKYGKHHKLSKALLIGGSSFADQEQVLNRGVDVLIATPGRLIDLYERGKILLADVRILVIDEADRMLDMGFIPDVERIVSMLPTIRQTLFFSATMPKEIRRLADKFLMNPKEVSVSPPASPAETVQQGVVRCPGKDKRKALQTLMQRENVTRGLIFCNRKRDVSALAKALAKQDYSVGELHGDMSQPMRMQTLEQFRAGEIRLLVCSDVAARGLDIPEVSHVFNYDVPTHPEDYVHRIGRTGRAGRSGLAFMLATPADGKYLADIESMMSGRIPAVDIDSVNVLPPEEVEGAVAEKPESGKRRRRGSGQRKPKAEGRKQASRGTEAKAESQPATEEARPDDAPRDDSKPAAVAEEQEKKNAKGKQVKAKDKSKSKQSPESRQASNGRQSKPFGDHTPAFLLRPVPISSATA</sequence>
<accession>A0A369T8R6</accession>
<feature type="domain" description="Helicase ATP-binding" evidence="13">
    <location>
        <begin position="32"/>
        <end position="205"/>
    </location>
</feature>
<keyword evidence="4 11" id="KW-0378">Hydrolase</keyword>
<dbReference type="InterPro" id="IPR011545">
    <property type="entry name" value="DEAD/DEAH_box_helicase_dom"/>
</dbReference>
<dbReference type="GO" id="GO:0005524">
    <property type="term" value="F:ATP binding"/>
    <property type="evidence" value="ECO:0007669"/>
    <property type="project" value="UniProtKB-KW"/>
</dbReference>
<keyword evidence="2" id="KW-0963">Cytoplasm</keyword>
<evidence type="ECO:0000313" key="17">
    <source>
        <dbReference type="Proteomes" id="UP000253941"/>
    </source>
</evidence>
<dbReference type="SMART" id="SM00490">
    <property type="entry name" value="HELICc"/>
    <property type="match status" value="1"/>
</dbReference>
<dbReference type="GO" id="GO:0003724">
    <property type="term" value="F:RNA helicase activity"/>
    <property type="evidence" value="ECO:0007669"/>
    <property type="project" value="UniProtKB-EC"/>
</dbReference>
<evidence type="ECO:0000256" key="9">
    <source>
        <dbReference type="ARBA" id="ARBA00074363"/>
    </source>
</evidence>
<feature type="compositionally biased region" description="Polar residues" evidence="12">
    <location>
        <begin position="471"/>
        <end position="480"/>
    </location>
</feature>
<keyword evidence="6 11" id="KW-0067">ATP-binding</keyword>
<dbReference type="Pfam" id="PF00271">
    <property type="entry name" value="Helicase_C"/>
    <property type="match status" value="1"/>
</dbReference>
<reference evidence="16 17" key="1">
    <citation type="submission" date="2018-07" db="EMBL/GenBank/DDBJ databases">
        <title>Venubactetium sediminum gen. nov., sp. nov., isolated from a marine solar saltern.</title>
        <authorList>
            <person name="Wang S."/>
        </authorList>
    </citation>
    <scope>NUCLEOTIDE SEQUENCE [LARGE SCALE GENOMIC DNA]</scope>
    <source>
        <strain evidence="16 17">WD2A32</strain>
    </source>
</reference>
<dbReference type="RefSeq" id="WP_114583283.1">
    <property type="nucleotide sequence ID" value="NZ_QPMH01000020.1"/>
</dbReference>
<keyword evidence="17" id="KW-1185">Reference proteome</keyword>
<protein>
    <recommendedName>
        <fullName evidence="9">DEAD-box ATP-dependent RNA helicase RhpA</fullName>
        <ecNumber evidence="1">3.6.4.13</ecNumber>
    </recommendedName>
</protein>
<dbReference type="GO" id="GO:0042255">
    <property type="term" value="P:ribosome assembly"/>
    <property type="evidence" value="ECO:0007669"/>
    <property type="project" value="UniProtKB-ARBA"/>
</dbReference>
<evidence type="ECO:0000256" key="10">
    <source>
        <dbReference type="PROSITE-ProRule" id="PRU00552"/>
    </source>
</evidence>
<dbReference type="SMART" id="SM00487">
    <property type="entry name" value="DEXDc"/>
    <property type="match status" value="1"/>
</dbReference>
<keyword evidence="3 11" id="KW-0547">Nucleotide-binding</keyword>
<gene>
    <name evidence="16" type="ORF">DRB17_16275</name>
</gene>
<dbReference type="PROSITE" id="PS51192">
    <property type="entry name" value="HELICASE_ATP_BIND_1"/>
    <property type="match status" value="1"/>
</dbReference>
<dbReference type="Pfam" id="PF00270">
    <property type="entry name" value="DEAD"/>
    <property type="match status" value="1"/>
</dbReference>
<feature type="domain" description="Helicase C-terminal" evidence="14">
    <location>
        <begin position="216"/>
        <end position="376"/>
    </location>
</feature>
<dbReference type="EC" id="3.6.4.13" evidence="1"/>
<dbReference type="CDD" id="cd00268">
    <property type="entry name" value="DEADc"/>
    <property type="match status" value="1"/>
</dbReference>
<feature type="compositionally biased region" description="Basic and acidic residues" evidence="12">
    <location>
        <begin position="404"/>
        <end position="420"/>
    </location>
</feature>
<dbReference type="InterPro" id="IPR014001">
    <property type="entry name" value="Helicase_ATP-bd"/>
</dbReference>
<evidence type="ECO:0000256" key="6">
    <source>
        <dbReference type="ARBA" id="ARBA00022840"/>
    </source>
</evidence>
<evidence type="ECO:0000256" key="1">
    <source>
        <dbReference type="ARBA" id="ARBA00012552"/>
    </source>
</evidence>
<proteinExistence type="inferred from homology"/>
<evidence type="ECO:0000259" key="13">
    <source>
        <dbReference type="PROSITE" id="PS51192"/>
    </source>
</evidence>
<dbReference type="Proteomes" id="UP000253941">
    <property type="component" value="Unassembled WGS sequence"/>
</dbReference>
<keyword evidence="5 11" id="KW-0347">Helicase</keyword>
<feature type="compositionally biased region" description="Basic and acidic residues" evidence="12">
    <location>
        <begin position="427"/>
        <end position="440"/>
    </location>
</feature>